<name>A0A7V7RJY6_9BACI</name>
<dbReference type="PANTHER" id="PTHR43072:SF58">
    <property type="entry name" value="N-ACETYLTRANSFERASE DOMAIN-CONTAINING PROTEIN"/>
    <property type="match status" value="1"/>
</dbReference>
<keyword evidence="2" id="KW-0808">Transferase</keyword>
<protein>
    <submittedName>
        <fullName evidence="2">GNAT family N-acetyltransferase</fullName>
    </submittedName>
</protein>
<dbReference type="InterPro" id="IPR016181">
    <property type="entry name" value="Acyl_CoA_acyltransferase"/>
</dbReference>
<dbReference type="InterPro" id="IPR000182">
    <property type="entry name" value="GNAT_dom"/>
</dbReference>
<reference evidence="2 3" key="1">
    <citation type="journal article" date="2014" name="Arch. Microbiol.">
        <title>Bacillus mesophilum sp. nov., strain IITR-54T, a novel 4-chlorobiphenyl dechlorinating bacterium.</title>
        <authorList>
            <person name="Manickam N."/>
            <person name="Singh N.K."/>
            <person name="Bajaj A."/>
            <person name="Kumar R.M."/>
            <person name="Kaur G."/>
            <person name="Kaur N."/>
            <person name="Bala M."/>
            <person name="Kumar A."/>
            <person name="Mayilraj S."/>
        </authorList>
    </citation>
    <scope>NUCLEOTIDE SEQUENCE [LARGE SCALE GENOMIC DNA]</scope>
    <source>
        <strain evidence="2 3">IITR-54</strain>
    </source>
</reference>
<dbReference type="Pfam" id="PF00583">
    <property type="entry name" value="Acetyltransf_1"/>
    <property type="match status" value="1"/>
</dbReference>
<dbReference type="PROSITE" id="PS51186">
    <property type="entry name" value="GNAT"/>
    <property type="match status" value="1"/>
</dbReference>
<dbReference type="Gene3D" id="3.40.630.30">
    <property type="match status" value="1"/>
</dbReference>
<proteinExistence type="predicted"/>
<keyword evidence="3" id="KW-1185">Reference proteome</keyword>
<dbReference type="CDD" id="cd04301">
    <property type="entry name" value="NAT_SF"/>
    <property type="match status" value="1"/>
</dbReference>
<dbReference type="EMBL" id="WBOT01000005">
    <property type="protein sequence ID" value="KAB2331388.1"/>
    <property type="molecule type" value="Genomic_DNA"/>
</dbReference>
<organism evidence="2 3">
    <name type="scientific">Bacillus mesophilum</name>
    <dbReference type="NCBI Taxonomy" id="1071718"/>
    <lineage>
        <taxon>Bacteria</taxon>
        <taxon>Bacillati</taxon>
        <taxon>Bacillota</taxon>
        <taxon>Bacilli</taxon>
        <taxon>Bacillales</taxon>
        <taxon>Bacillaceae</taxon>
        <taxon>Bacillus</taxon>
    </lineage>
</organism>
<comment type="caution">
    <text evidence="2">The sequence shown here is derived from an EMBL/GenBank/DDBJ whole genome shotgun (WGS) entry which is preliminary data.</text>
</comment>
<dbReference type="GO" id="GO:0016747">
    <property type="term" value="F:acyltransferase activity, transferring groups other than amino-acyl groups"/>
    <property type="evidence" value="ECO:0007669"/>
    <property type="project" value="InterPro"/>
</dbReference>
<dbReference type="SUPFAM" id="SSF55729">
    <property type="entry name" value="Acyl-CoA N-acyltransferases (Nat)"/>
    <property type="match status" value="1"/>
</dbReference>
<feature type="domain" description="N-acetyltransferase" evidence="1">
    <location>
        <begin position="1"/>
        <end position="151"/>
    </location>
</feature>
<evidence type="ECO:0000313" key="3">
    <source>
        <dbReference type="Proteomes" id="UP000441354"/>
    </source>
</evidence>
<evidence type="ECO:0000259" key="1">
    <source>
        <dbReference type="PROSITE" id="PS51186"/>
    </source>
</evidence>
<dbReference type="PANTHER" id="PTHR43072">
    <property type="entry name" value="N-ACETYLTRANSFERASE"/>
    <property type="match status" value="1"/>
</dbReference>
<dbReference type="Proteomes" id="UP000441354">
    <property type="component" value="Unassembled WGS sequence"/>
</dbReference>
<evidence type="ECO:0000313" key="2">
    <source>
        <dbReference type="EMBL" id="KAB2331388.1"/>
    </source>
</evidence>
<dbReference type="OrthoDB" id="9797826at2"/>
<gene>
    <name evidence="2" type="ORF">F7732_16205</name>
</gene>
<accession>A0A7V7RJY6</accession>
<dbReference type="AlphaFoldDB" id="A0A7V7RJY6"/>
<dbReference type="RefSeq" id="WP_151575049.1">
    <property type="nucleotide sequence ID" value="NZ_WBOT01000005.1"/>
</dbReference>
<sequence>MIIREFKEKDKLHIKELSKRFSDFNFMNYRDKNLMEKKQVELANAAIEKNKANIFVAEENEEFMGYIELAIQEDFFTGEKQGYISSIAVLPGGEGKGIGKKLMKKAEEWTSEQGLKVIVLDVFKNNQRAVGFYEVLGYQQEIVKMTKEISK</sequence>